<evidence type="ECO:0000256" key="2">
    <source>
        <dbReference type="ARBA" id="ARBA00010139"/>
    </source>
</evidence>
<dbReference type="OrthoDB" id="5168853at2"/>
<reference evidence="8 9" key="1">
    <citation type="journal article" date="2013" name="ISME J.">
        <title>A metabolic model for members of the genus Tetrasphaera involved in enhanced biological phosphorus removal.</title>
        <authorList>
            <person name="Kristiansen R."/>
            <person name="Nguyen H.T.T."/>
            <person name="Saunders A.M."/>
            <person name="Nielsen J.L."/>
            <person name="Wimmer R."/>
            <person name="Le V.Q."/>
            <person name="McIlroy S.J."/>
            <person name="Petrovski S."/>
            <person name="Seviour R.J."/>
            <person name="Calteau A."/>
            <person name="Nielsen K.L."/>
            <person name="Nielsen P.H."/>
        </authorList>
    </citation>
    <scope>NUCLEOTIDE SEQUENCE [LARGE SCALE GENOMIC DNA]</scope>
    <source>
        <strain evidence="8 9">Lp2</strain>
    </source>
</reference>
<evidence type="ECO:0000256" key="7">
    <source>
        <dbReference type="ARBA" id="ARBA00023033"/>
    </source>
</evidence>
<comment type="cofactor">
    <cofactor evidence="1">
        <name>FAD</name>
        <dbReference type="ChEBI" id="CHEBI:57692"/>
    </cofactor>
</comment>
<dbReference type="Pfam" id="PF13738">
    <property type="entry name" value="Pyr_redox_3"/>
    <property type="match status" value="1"/>
</dbReference>
<dbReference type="PANTHER" id="PTHR43872:SF1">
    <property type="entry name" value="MONOOXYGENASE, PUTATIVE (AFU_ORTHOLOGUE AFUA_8G02570)-RELATED"/>
    <property type="match status" value="1"/>
</dbReference>
<keyword evidence="9" id="KW-1185">Reference proteome</keyword>
<evidence type="ECO:0000256" key="5">
    <source>
        <dbReference type="ARBA" id="ARBA00022857"/>
    </source>
</evidence>
<name>N0E5P9_9MICO</name>
<dbReference type="FunFam" id="3.50.50.60:FF:000228">
    <property type="entry name" value="FAD-containing monooxygenase EthA"/>
    <property type="match status" value="1"/>
</dbReference>
<sequence>MESLDVDVLIVGAGLSGIDMACRLTRALPDHTFAILEARDAIGGTWDLFRYPGVRSDSDMYTLSFPFRPWTCEAAISEGGAIRDYIRETATEFGIAERVRFDQRVVGASWSSITARWTVRVETSEGEVGHTCRFLHLATGYYDYDSGHVVDFPGQEAFSGAIVHPQFWPADLEVAGRRVVVIGSGATAVTIVPALAGAGAQVVMLQRSPSYLASRPGTDALARTAFRVLPDQVAHRVLRSKNIAVTTASYMLMRRFPRGSRALLTKGVARLLPDAYAVGQHFAPSYDPWDQRLCLVPDGDFFEAISSGRAEVVTDTIDTFTPDGIRTASGRDLDADIVVTATGLRLVVAGKIALDVDGQVVDLHERFVYRGLMFSDVPNLAWVVGYTNNSWTLRADLAARWICRLLSSMQRAGQTTVTPRHTVEEAGRPAVDLTSGYVQRAAGILPKQGATRPWSVRQNYLIDRITMSSNRFDDGHLELT</sequence>
<dbReference type="Proteomes" id="UP000013167">
    <property type="component" value="Unassembled WGS sequence"/>
</dbReference>
<dbReference type="HOGENOM" id="CLU_032067_2_0_11"/>
<proteinExistence type="inferred from homology"/>
<protein>
    <submittedName>
        <fullName evidence="8">FAD-containing monooxygenase EthA</fullName>
        <ecNumber evidence="8">1.14.13.-</ecNumber>
    </submittedName>
</protein>
<comment type="similarity">
    <text evidence="2">Belongs to the FAD-binding monooxygenase family.</text>
</comment>
<dbReference type="PRINTS" id="PR00411">
    <property type="entry name" value="PNDRDTASEI"/>
</dbReference>
<accession>N0E5P9</accession>
<keyword evidence="3" id="KW-0285">Flavoprotein</keyword>
<organism evidence="8 9">
    <name type="scientific">Phycicoccus elongatus Lp2</name>
    <dbReference type="NCBI Taxonomy" id="1193181"/>
    <lineage>
        <taxon>Bacteria</taxon>
        <taxon>Bacillati</taxon>
        <taxon>Actinomycetota</taxon>
        <taxon>Actinomycetes</taxon>
        <taxon>Micrococcales</taxon>
        <taxon>Intrasporangiaceae</taxon>
        <taxon>Phycicoccus</taxon>
    </lineage>
</organism>
<evidence type="ECO:0000256" key="6">
    <source>
        <dbReference type="ARBA" id="ARBA00023002"/>
    </source>
</evidence>
<keyword evidence="5" id="KW-0521">NADP</keyword>
<comment type="caution">
    <text evidence="8">The sequence shown here is derived from an EMBL/GenBank/DDBJ whole genome shotgun (WGS) entry which is preliminary data.</text>
</comment>
<dbReference type="InterPro" id="IPR051820">
    <property type="entry name" value="FAD-binding_MO"/>
</dbReference>
<keyword evidence="4" id="KW-0274">FAD</keyword>
<evidence type="ECO:0000256" key="3">
    <source>
        <dbReference type="ARBA" id="ARBA00022630"/>
    </source>
</evidence>
<evidence type="ECO:0000256" key="4">
    <source>
        <dbReference type="ARBA" id="ARBA00022827"/>
    </source>
</evidence>
<dbReference type="EMBL" id="CAIZ01000167">
    <property type="protein sequence ID" value="CCH71430.1"/>
    <property type="molecule type" value="Genomic_DNA"/>
</dbReference>
<dbReference type="AlphaFoldDB" id="N0E5P9"/>
<evidence type="ECO:0000313" key="8">
    <source>
        <dbReference type="EMBL" id="CCH71430.1"/>
    </source>
</evidence>
<dbReference type="InterPro" id="IPR036188">
    <property type="entry name" value="FAD/NAD-bd_sf"/>
</dbReference>
<dbReference type="eggNOG" id="COG2072">
    <property type="taxonomic scope" value="Bacteria"/>
</dbReference>
<dbReference type="SUPFAM" id="SSF51905">
    <property type="entry name" value="FAD/NAD(P)-binding domain"/>
    <property type="match status" value="1"/>
</dbReference>
<keyword evidence="6 8" id="KW-0560">Oxidoreductase</keyword>
<keyword evidence="7 8" id="KW-0503">Monooxygenase</keyword>
<dbReference type="EC" id="1.14.13.-" evidence="8"/>
<dbReference type="PANTHER" id="PTHR43872">
    <property type="entry name" value="MONOOXYGENASE, PUTATIVE (AFU_ORTHOLOGUE AFUA_8G02570)-RELATED"/>
    <property type="match status" value="1"/>
</dbReference>
<dbReference type="GO" id="GO:0004497">
    <property type="term" value="F:monooxygenase activity"/>
    <property type="evidence" value="ECO:0007669"/>
    <property type="project" value="UniProtKB-KW"/>
</dbReference>
<dbReference type="STRING" id="1193181.BN10_930004"/>
<evidence type="ECO:0000256" key="1">
    <source>
        <dbReference type="ARBA" id="ARBA00001974"/>
    </source>
</evidence>
<dbReference type="Gene3D" id="3.50.50.60">
    <property type="entry name" value="FAD/NAD(P)-binding domain"/>
    <property type="match status" value="3"/>
</dbReference>
<evidence type="ECO:0000313" key="9">
    <source>
        <dbReference type="Proteomes" id="UP000013167"/>
    </source>
</evidence>
<dbReference type="RefSeq" id="WP_010851257.1">
    <property type="nucleotide sequence ID" value="NZ_HF570956.1"/>
</dbReference>
<gene>
    <name evidence="8" type="primary">ethA</name>
    <name evidence="8" type="ORF">BN10_930004</name>
</gene>